<dbReference type="RefSeq" id="WP_096473855.1">
    <property type="nucleotide sequence ID" value="NZ_AP018112.1"/>
</dbReference>
<dbReference type="Proteomes" id="UP000218432">
    <property type="component" value="Chromosome 2"/>
</dbReference>
<organism evidence="2 3">
    <name type="scientific">Burkholderia stabilis</name>
    <dbReference type="NCBI Taxonomy" id="95485"/>
    <lineage>
        <taxon>Bacteria</taxon>
        <taxon>Pseudomonadati</taxon>
        <taxon>Pseudomonadota</taxon>
        <taxon>Betaproteobacteria</taxon>
        <taxon>Burkholderiales</taxon>
        <taxon>Burkholderiaceae</taxon>
        <taxon>Burkholderia</taxon>
        <taxon>Burkholderia cepacia complex</taxon>
    </lineage>
</organism>
<evidence type="ECO:0000259" key="1">
    <source>
        <dbReference type="Pfam" id="PF15579"/>
    </source>
</evidence>
<gene>
    <name evidence="2" type="ORF">BSFP_041670</name>
</gene>
<dbReference type="EMBL" id="AP018112">
    <property type="protein sequence ID" value="BAX61300.1"/>
    <property type="molecule type" value="Genomic_DNA"/>
</dbReference>
<proteinExistence type="predicted"/>
<protein>
    <submittedName>
        <fullName evidence="2">LysR family transcriptional regulator</fullName>
    </submittedName>
</protein>
<sequence length="240" mass="25737">MKIECTIKGGGIPPADFNQTLRKIGAVIDVIAAGEPALSRSTWRMQGDSLEEAQSSVVYQADGTPSPSAIEELQNELGGDDVASFGIWGGEVRKDFGASVEVLACGGEFSDTVTINARGAFVDESKDRVAAIVARAALEFTPAVISAAPKGYEEKQAFDDRPGVGWMLYLPIDLTEQQVPEAQELIPVLSADRKKRLGTILVSIKDEPFSVDNEDHLTVAHNIEVRLISMDLLPLLGEIG</sequence>
<feature type="domain" description="Immunity protein 52" evidence="1">
    <location>
        <begin position="22"/>
        <end position="233"/>
    </location>
</feature>
<evidence type="ECO:0000313" key="2">
    <source>
        <dbReference type="EMBL" id="BAX61300.1"/>
    </source>
</evidence>
<evidence type="ECO:0000313" key="3">
    <source>
        <dbReference type="Proteomes" id="UP000218432"/>
    </source>
</evidence>
<dbReference type="Pfam" id="PF15579">
    <property type="entry name" value="Imm52"/>
    <property type="match status" value="1"/>
</dbReference>
<accession>A0A1Y1BMN7</accession>
<dbReference type="InterPro" id="IPR028969">
    <property type="entry name" value="Imm52"/>
</dbReference>
<name>A0A1Y1BMN7_9BURK</name>
<dbReference type="AlphaFoldDB" id="A0A1Y1BMN7"/>
<reference evidence="2 3" key="1">
    <citation type="journal article" date="2017" name="Genome Announc.">
        <title>Complete Genome Sequence of Burkholderia stabilis FERMP-21014.</title>
        <authorList>
            <person name="Konishi K."/>
            <person name="Kumagai T."/>
            <person name="Sakasegawa S."/>
            <person name="Tamura T."/>
        </authorList>
    </citation>
    <scope>NUCLEOTIDE SEQUENCE [LARGE SCALE GENOMIC DNA]</scope>
    <source>
        <strain evidence="2 3">FERMP-21014</strain>
    </source>
</reference>